<keyword evidence="1" id="KW-0732">Signal</keyword>
<dbReference type="EnsemblBacteria" id="ABF42598">
    <property type="protein sequence ID" value="ABF42598"/>
    <property type="gene ID" value="Acid345_3597"/>
</dbReference>
<protein>
    <recommendedName>
        <fullName evidence="2">SnoaL-like domain-containing protein</fullName>
    </recommendedName>
</protein>
<dbReference type="InterPro" id="IPR032710">
    <property type="entry name" value="NTF2-like_dom_sf"/>
</dbReference>
<dbReference type="Pfam" id="PF13474">
    <property type="entry name" value="SnoaL_3"/>
    <property type="match status" value="1"/>
</dbReference>
<dbReference type="EMBL" id="CP000360">
    <property type="protein sequence ID" value="ABF42598.1"/>
    <property type="molecule type" value="Genomic_DNA"/>
</dbReference>
<feature type="chain" id="PRO_5004190864" description="SnoaL-like domain-containing protein" evidence="1">
    <location>
        <begin position="18"/>
        <end position="154"/>
    </location>
</feature>
<dbReference type="SUPFAM" id="SSF54427">
    <property type="entry name" value="NTF2-like"/>
    <property type="match status" value="1"/>
</dbReference>
<proteinExistence type="predicted"/>
<feature type="signal peptide" evidence="1">
    <location>
        <begin position="1"/>
        <end position="17"/>
    </location>
</feature>
<dbReference type="RefSeq" id="WP_011524397.1">
    <property type="nucleotide sequence ID" value="NC_008009.1"/>
</dbReference>
<dbReference type="KEGG" id="aba:Acid345_3597"/>
<evidence type="ECO:0000256" key="1">
    <source>
        <dbReference type="SAM" id="SignalP"/>
    </source>
</evidence>
<keyword evidence="4" id="KW-1185">Reference proteome</keyword>
<dbReference type="eggNOG" id="COG4319">
    <property type="taxonomic scope" value="Bacteria"/>
</dbReference>
<dbReference type="HOGENOM" id="CLU_1701965_0_0_0"/>
<dbReference type="InterPro" id="IPR037401">
    <property type="entry name" value="SnoaL-like"/>
</dbReference>
<organism evidence="3 4">
    <name type="scientific">Koribacter versatilis (strain Ellin345)</name>
    <dbReference type="NCBI Taxonomy" id="204669"/>
    <lineage>
        <taxon>Bacteria</taxon>
        <taxon>Pseudomonadati</taxon>
        <taxon>Acidobacteriota</taxon>
        <taxon>Terriglobia</taxon>
        <taxon>Terriglobales</taxon>
        <taxon>Candidatus Korobacteraceae</taxon>
        <taxon>Candidatus Korobacter</taxon>
    </lineage>
</organism>
<dbReference type="Proteomes" id="UP000002432">
    <property type="component" value="Chromosome"/>
</dbReference>
<evidence type="ECO:0000313" key="4">
    <source>
        <dbReference type="Proteomes" id="UP000002432"/>
    </source>
</evidence>
<accession>Q1IKK2</accession>
<gene>
    <name evidence="3" type="ordered locus">Acid345_3597</name>
</gene>
<name>Q1IKK2_KORVE</name>
<feature type="domain" description="SnoaL-like" evidence="2">
    <location>
        <begin position="31"/>
        <end position="149"/>
    </location>
</feature>
<dbReference type="AlphaFoldDB" id="Q1IKK2"/>
<evidence type="ECO:0000259" key="2">
    <source>
        <dbReference type="Pfam" id="PF13474"/>
    </source>
</evidence>
<sequence length="154" mass="17950">MIRIALVLLLLFSNCVAQTNTKAPTPAALDQRLTAFVSSFDDLDWQRFRPFFADDATVFHPAAPNLKRTDSRESFEQAWLGVFERIRKNSRKSAPPYMQLQPKDLRIQYLDKDVALVTFHLDDGEVFGRRTMVWQRQAGEWRIVHIHASNFNER</sequence>
<reference evidence="3 4" key="1">
    <citation type="journal article" date="2009" name="Appl. Environ. Microbiol.">
        <title>Three genomes from the phylum Acidobacteria provide insight into the lifestyles of these microorganisms in soils.</title>
        <authorList>
            <person name="Ward N.L."/>
            <person name="Challacombe J.F."/>
            <person name="Janssen P.H."/>
            <person name="Henrissat B."/>
            <person name="Coutinho P.M."/>
            <person name="Wu M."/>
            <person name="Xie G."/>
            <person name="Haft D.H."/>
            <person name="Sait M."/>
            <person name="Badger J."/>
            <person name="Barabote R.D."/>
            <person name="Bradley B."/>
            <person name="Brettin T.S."/>
            <person name="Brinkac L.M."/>
            <person name="Bruce D."/>
            <person name="Creasy T."/>
            <person name="Daugherty S.C."/>
            <person name="Davidsen T.M."/>
            <person name="DeBoy R.T."/>
            <person name="Detter J.C."/>
            <person name="Dodson R.J."/>
            <person name="Durkin A.S."/>
            <person name="Ganapathy A."/>
            <person name="Gwinn-Giglio M."/>
            <person name="Han C.S."/>
            <person name="Khouri H."/>
            <person name="Kiss H."/>
            <person name="Kothari S.P."/>
            <person name="Madupu R."/>
            <person name="Nelson K.E."/>
            <person name="Nelson W.C."/>
            <person name="Paulsen I."/>
            <person name="Penn K."/>
            <person name="Ren Q."/>
            <person name="Rosovitz M.J."/>
            <person name="Selengut J.D."/>
            <person name="Shrivastava S."/>
            <person name="Sullivan S.A."/>
            <person name="Tapia R."/>
            <person name="Thompson L.S."/>
            <person name="Watkins K.L."/>
            <person name="Yang Q."/>
            <person name="Yu C."/>
            <person name="Zafar N."/>
            <person name="Zhou L."/>
            <person name="Kuske C.R."/>
        </authorList>
    </citation>
    <scope>NUCLEOTIDE SEQUENCE [LARGE SCALE GENOMIC DNA]</scope>
    <source>
        <strain evidence="3 4">Ellin345</strain>
    </source>
</reference>
<evidence type="ECO:0000313" key="3">
    <source>
        <dbReference type="EMBL" id="ABF42598.1"/>
    </source>
</evidence>
<dbReference type="Gene3D" id="3.10.450.50">
    <property type="match status" value="1"/>
</dbReference>
<dbReference type="STRING" id="204669.Acid345_3597"/>